<dbReference type="Ensembl" id="ENSCPVT00000028718.1">
    <property type="protein sequence ID" value="ENSCPVP00000023663.1"/>
    <property type="gene ID" value="ENSCPVG00000005968.2"/>
</dbReference>
<feature type="transmembrane region" description="Helical" evidence="13">
    <location>
        <begin position="827"/>
        <end position="846"/>
    </location>
</feature>
<feature type="transmembrane region" description="Helical" evidence="13">
    <location>
        <begin position="701"/>
        <end position="720"/>
    </location>
</feature>
<dbReference type="PRINTS" id="PR01232">
    <property type="entry name" value="NAHCO3TRSPRT"/>
</dbReference>
<dbReference type="InterPro" id="IPR016152">
    <property type="entry name" value="PTrfase/Anion_transptr"/>
</dbReference>
<evidence type="ECO:0000256" key="4">
    <source>
        <dbReference type="ARBA" id="ARBA00022475"/>
    </source>
</evidence>
<proteinExistence type="inferred from homology"/>
<evidence type="ECO:0000256" key="8">
    <source>
        <dbReference type="ARBA" id="ARBA00023065"/>
    </source>
</evidence>
<dbReference type="PANTHER" id="PTHR11453">
    <property type="entry name" value="ANION EXCHANGE PROTEIN"/>
    <property type="match status" value="1"/>
</dbReference>
<evidence type="ECO:0000256" key="9">
    <source>
        <dbReference type="ARBA" id="ARBA00023136"/>
    </source>
</evidence>
<organism evidence="16 17">
    <name type="scientific">Geospiza parvula</name>
    <name type="common">Small tree-finch</name>
    <name type="synonym">Camarhynchus parvulus</name>
    <dbReference type="NCBI Taxonomy" id="87175"/>
    <lineage>
        <taxon>Eukaryota</taxon>
        <taxon>Metazoa</taxon>
        <taxon>Chordata</taxon>
        <taxon>Craniata</taxon>
        <taxon>Vertebrata</taxon>
        <taxon>Euteleostomi</taxon>
        <taxon>Archelosauria</taxon>
        <taxon>Archosauria</taxon>
        <taxon>Dinosauria</taxon>
        <taxon>Saurischia</taxon>
        <taxon>Theropoda</taxon>
        <taxon>Coelurosauria</taxon>
        <taxon>Aves</taxon>
        <taxon>Neognathae</taxon>
        <taxon>Neoaves</taxon>
        <taxon>Telluraves</taxon>
        <taxon>Australaves</taxon>
        <taxon>Passeriformes</taxon>
        <taxon>Thraupidae</taxon>
        <taxon>Camarhynchus</taxon>
    </lineage>
</organism>
<keyword evidence="9 13" id="KW-0472">Membrane</keyword>
<reference evidence="16" key="3">
    <citation type="submission" date="2025-09" db="UniProtKB">
        <authorList>
            <consortium name="Ensembl"/>
        </authorList>
    </citation>
    <scope>IDENTIFICATION</scope>
</reference>
<evidence type="ECO:0000259" key="15">
    <source>
        <dbReference type="Pfam" id="PF07565"/>
    </source>
</evidence>
<accession>A0A8U8BXL7</accession>
<dbReference type="Gene3D" id="3.40.930.10">
    <property type="entry name" value="Mannitol-specific EII, Chain A"/>
    <property type="match status" value="1"/>
</dbReference>
<comment type="catalytic activity">
    <reaction evidence="11">
        <text>3 hydrogencarbonate(out) + Na(+)(out) = 3 hydrogencarbonate(in) + Na(+)(in)</text>
        <dbReference type="Rhea" id="RHEA:72219"/>
        <dbReference type="ChEBI" id="CHEBI:17544"/>
        <dbReference type="ChEBI" id="CHEBI:29101"/>
    </reaction>
</comment>
<keyword evidence="8 13" id="KW-0406">Ion transport</keyword>
<evidence type="ECO:0000313" key="16">
    <source>
        <dbReference type="Ensembl" id="ENSCPVP00000023663.1"/>
    </source>
</evidence>
<dbReference type="InterPro" id="IPR013769">
    <property type="entry name" value="Band3_cytoplasmic_dom"/>
</dbReference>
<feature type="transmembrane region" description="Helical" evidence="13">
    <location>
        <begin position="437"/>
        <end position="456"/>
    </location>
</feature>
<evidence type="ECO:0000256" key="12">
    <source>
        <dbReference type="ARBA" id="ARBA00036309"/>
    </source>
</evidence>
<feature type="transmembrane region" description="Helical" evidence="13">
    <location>
        <begin position="801"/>
        <end position="820"/>
    </location>
</feature>
<comment type="similarity">
    <text evidence="2 13">Belongs to the anion exchanger (TC 2.A.31) family.</text>
</comment>
<feature type="transmembrane region" description="Helical" evidence="13">
    <location>
        <begin position="873"/>
        <end position="890"/>
    </location>
</feature>
<name>A0A8U8BXL7_GEOPR</name>
<evidence type="ECO:0000256" key="11">
    <source>
        <dbReference type="ARBA" id="ARBA00035820"/>
    </source>
</evidence>
<feature type="transmembrane region" description="Helical" evidence="13">
    <location>
        <begin position="653"/>
        <end position="671"/>
    </location>
</feature>
<reference evidence="16" key="1">
    <citation type="submission" date="2020-02" db="EMBL/GenBank/DDBJ databases">
        <authorList>
            <person name="Enbody D E."/>
            <person name="Pettersson E M."/>
        </authorList>
    </citation>
    <scope>NUCLEOTIDE SEQUENCE [LARGE SCALE GENOMIC DNA]</scope>
</reference>
<dbReference type="Gene3D" id="1.10.287.570">
    <property type="entry name" value="Helical hairpin bin"/>
    <property type="match status" value="1"/>
</dbReference>
<dbReference type="PRINTS" id="PR01231">
    <property type="entry name" value="HCO3TRNSPORT"/>
</dbReference>
<dbReference type="Pfam" id="PF00955">
    <property type="entry name" value="HCO3_cotransp"/>
    <property type="match status" value="1"/>
</dbReference>
<keyword evidence="4" id="KW-1003">Cell membrane</keyword>
<dbReference type="InterPro" id="IPR003020">
    <property type="entry name" value="HCO3_transpt_euk"/>
</dbReference>
<evidence type="ECO:0000259" key="14">
    <source>
        <dbReference type="Pfam" id="PF00955"/>
    </source>
</evidence>
<comment type="catalytic activity">
    <reaction evidence="12">
        <text>2 hydrogencarbonate(out) + Na(+)(out) = 2 hydrogencarbonate(in) + Na(+)(in)</text>
        <dbReference type="Rhea" id="RHEA:72215"/>
        <dbReference type="ChEBI" id="CHEBI:17544"/>
        <dbReference type="ChEBI" id="CHEBI:29101"/>
    </reaction>
</comment>
<evidence type="ECO:0000256" key="10">
    <source>
        <dbReference type="ARBA" id="ARBA00023201"/>
    </source>
</evidence>
<comment type="subcellular location">
    <subcellularLocation>
        <location evidence="1">Basolateral cell membrane</location>
        <topology evidence="1">Multi-pass membrane protein</topology>
    </subcellularLocation>
    <subcellularLocation>
        <location evidence="13">Membrane</location>
        <topology evidence="13">Multi-pass membrane protein</topology>
    </subcellularLocation>
</comment>
<evidence type="ECO:0000256" key="7">
    <source>
        <dbReference type="ARBA" id="ARBA00023053"/>
    </source>
</evidence>
<sequence>MEFQLFFPQGIRDGIIQNSPIPFNVSLHFYPVFCPSGAEDEPPNPTLFTEMDTLQRDGDDMEWKESARWIKFEEKVEEGGERWSKPHVSTLSLHSLFELRTCLQTGTVLLDLDGYSLPQIIDDVIEKQIEDGLLKPELREKLSYVLLRKHRHQTKKPIHRSLADIGKSVSSNTARSPVRGPAAGAAFHRSTEDLRLRQSASYGRLRHAQSRSMNDISDTPSTDQLKNKFIKKIPKDAEASNVLVGEVEFLEKPFVAFVRLLQATMLGGVTEVPVPTRFLFILLGPAGKAKSYNEIGRAIATLMVDDLFSDVAYKARDREDLIAGIDEFLDEVIVLPPGEWDPNIRIEPPKKVPSAEKRKSVFSLNEVGQMNGAAGGAGAGGGGGGSDDGEMPEVHEIGEELAWTGRFCGGLYLDIKRKLPWFPSDFYEGFHIQSISAILFIYLGCITNAITFGGLLGDATDNYQGVMESFLGTAMAGSMFCLFAGQPLIILSSTGPILIFEKLLFDFSKGNGIDYMEFRLWIGLHSALQCLILVATDASFIIKYITRFTEEGFSTLISFIFIYDAIKKMIGAFKYYPINSDFKPDYVTMYKSRVRANATLFDASAPVAPNTTNVSLSNALNLTALDWTQLSKKECLKYGGSLVGKSCKFVPDLALMSFILFFGTYSMTLTLKKFKFSRYFPTKPTRVDRGWFVFPFGKNPWWVYLASALPALLVTILIFMDQQITAVIVNRKEHKLRKAAGYHLDLFWVGILMAVCSFMGLPWYVAATVISIAHIDSLKMETETSAPGEQPQFLGVREQRVTGIIVFVLTGISVFLAPILKYIPMPVLYGVFLYMGVASLNGIQFWDRCKLFLMPAKHQPDYVFLRHVPLRRIHLFTLVQIVCLAVLWILKSTVAAIIFPVMVIPSSIQRGFLGFLVRSHHPLPVMVIPSYLGRVFWDFW</sequence>
<protein>
    <recommendedName>
        <fullName evidence="13">Anion exchange protein</fullName>
    </recommendedName>
</protein>
<evidence type="ECO:0000256" key="2">
    <source>
        <dbReference type="ARBA" id="ARBA00010993"/>
    </source>
</evidence>
<evidence type="ECO:0000256" key="1">
    <source>
        <dbReference type="ARBA" id="ARBA00004554"/>
    </source>
</evidence>
<dbReference type="InterPro" id="IPR011531">
    <property type="entry name" value="HCO3_transpt-like_TM_dom"/>
</dbReference>
<dbReference type="Proteomes" id="UP000694382">
    <property type="component" value="Chromosome 22"/>
</dbReference>
<dbReference type="GO" id="GO:0005452">
    <property type="term" value="F:solute:inorganic anion antiporter activity"/>
    <property type="evidence" value="ECO:0007669"/>
    <property type="project" value="InterPro"/>
</dbReference>
<keyword evidence="17" id="KW-1185">Reference proteome</keyword>
<evidence type="ECO:0000256" key="5">
    <source>
        <dbReference type="ARBA" id="ARBA00022692"/>
    </source>
</evidence>
<dbReference type="GO" id="GO:0016323">
    <property type="term" value="C:basolateral plasma membrane"/>
    <property type="evidence" value="ECO:0007669"/>
    <property type="project" value="UniProtKB-SubCell"/>
</dbReference>
<dbReference type="AlphaFoldDB" id="A0A8U8BXL7"/>
<evidence type="ECO:0000313" key="17">
    <source>
        <dbReference type="Proteomes" id="UP000694382"/>
    </source>
</evidence>
<feature type="domain" description="Bicarbonate transporter-like transmembrane" evidence="14">
    <location>
        <begin position="683"/>
        <end position="916"/>
    </location>
</feature>
<dbReference type="FunFam" id="1.10.287.570:FF:000001">
    <property type="entry name" value="Anion exchange protein"/>
    <property type="match status" value="1"/>
</dbReference>
<feature type="transmembrane region" description="Helical" evidence="13">
    <location>
        <begin position="741"/>
        <end position="765"/>
    </location>
</feature>
<dbReference type="NCBIfam" id="TIGR00834">
    <property type="entry name" value="ae"/>
    <property type="match status" value="1"/>
</dbReference>
<dbReference type="Pfam" id="PF07565">
    <property type="entry name" value="Band_3_cyto"/>
    <property type="match status" value="1"/>
</dbReference>
<dbReference type="GO" id="GO:0008510">
    <property type="term" value="F:sodium:bicarbonate symporter activity"/>
    <property type="evidence" value="ECO:0007669"/>
    <property type="project" value="TreeGrafter"/>
</dbReference>
<keyword evidence="6 13" id="KW-1133">Transmembrane helix</keyword>
<evidence type="ECO:0000256" key="6">
    <source>
        <dbReference type="ARBA" id="ARBA00022989"/>
    </source>
</evidence>
<feature type="transmembrane region" description="Helical" evidence="13">
    <location>
        <begin position="520"/>
        <end position="542"/>
    </location>
</feature>
<evidence type="ECO:0000256" key="3">
    <source>
        <dbReference type="ARBA" id="ARBA00022448"/>
    </source>
</evidence>
<evidence type="ECO:0000256" key="13">
    <source>
        <dbReference type="RuleBase" id="RU362035"/>
    </source>
</evidence>
<keyword evidence="10" id="KW-0739">Sodium transport</keyword>
<keyword evidence="7" id="KW-0915">Sodium</keyword>
<feature type="transmembrane region" description="Helical" evidence="13">
    <location>
        <begin position="476"/>
        <end position="500"/>
    </location>
</feature>
<dbReference type="InterPro" id="IPR003024">
    <property type="entry name" value="Na/HCO3_transpt"/>
</dbReference>
<feature type="domain" description="Band 3 cytoplasmic" evidence="15">
    <location>
        <begin position="46"/>
        <end position="342"/>
    </location>
</feature>
<dbReference type="FunFam" id="3.40.930.10:FF:000002">
    <property type="entry name" value="Anion exchange protein"/>
    <property type="match status" value="1"/>
</dbReference>
<dbReference type="SUPFAM" id="SSF55804">
    <property type="entry name" value="Phoshotransferase/anion transport protein"/>
    <property type="match status" value="1"/>
</dbReference>
<reference evidence="16" key="2">
    <citation type="submission" date="2025-08" db="UniProtKB">
        <authorList>
            <consortium name="Ensembl"/>
        </authorList>
    </citation>
    <scope>IDENTIFICATION</scope>
</reference>
<dbReference type="PANTHER" id="PTHR11453:SF20">
    <property type="entry name" value="ELECTROGENIC SODIUM BICARBONATE COTRANSPORTER 4"/>
    <property type="match status" value="1"/>
</dbReference>
<dbReference type="GO" id="GO:0008509">
    <property type="term" value="F:monoatomic anion transmembrane transporter activity"/>
    <property type="evidence" value="ECO:0007669"/>
    <property type="project" value="InterPro"/>
</dbReference>
<dbReference type="GO" id="GO:0051453">
    <property type="term" value="P:regulation of intracellular pH"/>
    <property type="evidence" value="ECO:0007669"/>
    <property type="project" value="TreeGrafter"/>
</dbReference>
<feature type="transmembrane region" description="Helical" evidence="13">
    <location>
        <begin position="897"/>
        <end position="917"/>
    </location>
</feature>
<keyword evidence="3 13" id="KW-0813">Transport</keyword>
<keyword evidence="5 13" id="KW-0812">Transmembrane</keyword>